<feature type="compositionally biased region" description="Basic and acidic residues" evidence="1">
    <location>
        <begin position="337"/>
        <end position="355"/>
    </location>
</feature>
<evidence type="ECO:0000256" key="1">
    <source>
        <dbReference type="SAM" id="MobiDB-lite"/>
    </source>
</evidence>
<proteinExistence type="predicted"/>
<evidence type="ECO:0008006" key="4">
    <source>
        <dbReference type="Google" id="ProtNLM"/>
    </source>
</evidence>
<feature type="compositionally biased region" description="Basic residues" evidence="1">
    <location>
        <begin position="1185"/>
        <end position="1199"/>
    </location>
</feature>
<keyword evidence="3" id="KW-1185">Reference proteome</keyword>
<organism evidence="2 3">
    <name type="scientific">Prorocentrum cordatum</name>
    <dbReference type="NCBI Taxonomy" id="2364126"/>
    <lineage>
        <taxon>Eukaryota</taxon>
        <taxon>Sar</taxon>
        <taxon>Alveolata</taxon>
        <taxon>Dinophyceae</taxon>
        <taxon>Prorocentrales</taxon>
        <taxon>Prorocentraceae</taxon>
        <taxon>Prorocentrum</taxon>
    </lineage>
</organism>
<accession>A0ABN9UT25</accession>
<feature type="region of interest" description="Disordered" evidence="1">
    <location>
        <begin position="1182"/>
        <end position="1210"/>
    </location>
</feature>
<comment type="caution">
    <text evidence="2">The sequence shown here is derived from an EMBL/GenBank/DDBJ whole genome shotgun (WGS) entry which is preliminary data.</text>
</comment>
<protein>
    <recommendedName>
        <fullName evidence="4">RNA-directed RNA polymerase</fullName>
    </recommendedName>
</protein>
<evidence type="ECO:0000313" key="3">
    <source>
        <dbReference type="Proteomes" id="UP001189429"/>
    </source>
</evidence>
<dbReference type="EMBL" id="CAUYUJ010016218">
    <property type="protein sequence ID" value="CAK0862999.1"/>
    <property type="molecule type" value="Genomic_DNA"/>
</dbReference>
<gene>
    <name evidence="2" type="ORF">PCOR1329_LOCUS51284</name>
</gene>
<evidence type="ECO:0000313" key="2">
    <source>
        <dbReference type="EMBL" id="CAK0862999.1"/>
    </source>
</evidence>
<feature type="non-terminal residue" evidence="2">
    <location>
        <position position="1508"/>
    </location>
</feature>
<name>A0ABN9UT25_9DINO</name>
<dbReference type="Proteomes" id="UP001189429">
    <property type="component" value="Unassembled WGS sequence"/>
</dbReference>
<sequence>MADVVTLDVGDPHILVRYENDPHGFFWHHILLLFRVSEDIWICLTPDHDLVRVKLLDTRHEVLERRAPFPAHLANQVYAHDPIGGAAFAALRRRARLQGQLLGVGQVDAIERMIWVVAEPRSHRFGEIIDAALMGGTGFDQKGVAVLDGEEFFVQKIAASGLSDFKRDAKADMGDVRTLGDHHDEAGQRILRLSEAVALMRDVEQPNYPLTGVKSVKEFLDSVASWHGNMASYQAEWERLSGIGEGSAVNHAHRNRCEVIRLMHSRDQVDVSMLASAELLVRWLIQTEIAVERNPRRPDYSGLDIVISAPVNAVDRASTSKFNTWATDRLKERATIRKQERLYREEQKQTRKGDGKGSSSLDPNLKRHPKKSKGGAAGAGIRSRDRRQGDPFPLPCDAAGLGDACDPARLRQAFDSVRALNQLAAASLNSRRAQGHDLPPEGHFRPTAVQRWMPQNVARRVEAHGDCPADLAEESSRAEILDSRDHYGMEPKNLASFDFDKVKILHRRLPPAALGHLRHASDLIKRDEAELERGRAEGQGFSPHWDPALRRSRYLRKRLHQRLSQQGLLTWRRRLKARAGIFVVKKKDGLQRHIIGARAANRARRLPPTTRLGSSRCMADLDLSDPRLKASGFGGIGSGTVASSAGLEGDVGDCFYNFTIPELASWFGFEDRFDTVELGDMGCRPATVWDDATGAESEVVDGEALHPCMTAACMGWSWALYFANEAVAYRVEKTLADGPDQIMREMHPAPILKPGKCATGVHVDNAQVIGGCKSDTAKQMTDIENSFGKDNILSDIESGGEFEMQTLGLVFHWRGRRLRHMTRRVWRAFLAGHALLRRRELHGHALQCWLGHVVNLNQLCPEAMSALNACYRFIDEALEVPKRTWPSVKSEIRCAMNLLFLMEADLGAQFSDRVYCGDSSTRGYALHVTAGGPGEIREAWKWRERWRHGGVPTVEGQVSEGLGYVQGGAPGFATGPLTAFGQALRSRAEARPRPRGRSAAGKVGRAKVTLDSGIPALADGWTHRRRCHLVAADRWRWQDERVDLKEARVALMGLRRHCRSVRLLGSKLLTLSDSQVTVGALEKGRSSAGLQALCRRAAACRLTDRNPSDFDSRQWVAKCTTGQPALALERRPRPEAPPDQTATAVGPAGKAEAIDPCGFLPSVADTHVSLEGELNETIDRDVGRRARAGRQRLPGKGRPRLPSAPRRAGPIEVPRRDSLVMATVTGATLERYATAAHEFEVHAQAKKLDLQPLSRLGDSLAQDFVDICDDGFGVWEGRNTLHGYRLLRLKTTGKVDRPKALASLKGWAKRSPGRTRLPLPDIIADDIALNLAGHDLPLMGAAVSLQTDTYTRPSEVVELRQGQILPPAPAAKLGAHYGIVIAPPGWYEVTETGGQGDSLLVGDAARPWLTNVLRILHQPKAADSQKLFDFTLPEYERHSGASNDKAHNRRTLKEIQKRGRWASSASVVRYEEGALILQQLRKVPQQKQKLAARRSKLLPQRLLERLRQ</sequence>
<feature type="region of interest" description="Disordered" evidence="1">
    <location>
        <begin position="337"/>
        <end position="395"/>
    </location>
</feature>
<reference evidence="2" key="1">
    <citation type="submission" date="2023-10" db="EMBL/GenBank/DDBJ databases">
        <authorList>
            <person name="Chen Y."/>
            <person name="Shah S."/>
            <person name="Dougan E. K."/>
            <person name="Thang M."/>
            <person name="Chan C."/>
        </authorList>
    </citation>
    <scope>NUCLEOTIDE SEQUENCE [LARGE SCALE GENOMIC DNA]</scope>
</reference>